<comment type="caution">
    <text evidence="2">The sequence shown here is derived from an EMBL/GenBank/DDBJ whole genome shotgun (WGS) entry which is preliminary data.</text>
</comment>
<protein>
    <submittedName>
        <fullName evidence="2">Uncharacterized protein</fullName>
    </submittedName>
</protein>
<dbReference type="Proteomes" id="UP000525389">
    <property type="component" value="Unassembled WGS sequence"/>
</dbReference>
<keyword evidence="1" id="KW-0732">Signal</keyword>
<gene>
    <name evidence="2" type="ORF">HNQ09_000509</name>
</gene>
<keyword evidence="3" id="KW-1185">Reference proteome</keyword>
<dbReference type="RefSeq" id="WP_184024928.1">
    <property type="nucleotide sequence ID" value="NZ_JACHFN010000001.1"/>
</dbReference>
<evidence type="ECO:0000313" key="3">
    <source>
        <dbReference type="Proteomes" id="UP000525389"/>
    </source>
</evidence>
<proteinExistence type="predicted"/>
<dbReference type="EMBL" id="JACHFN010000001">
    <property type="protein sequence ID" value="MBB5233092.1"/>
    <property type="molecule type" value="Genomic_DNA"/>
</dbReference>
<sequence>MASRTLTSAALTPAALTLAAFCAVPVQAQQTSTSGPAAAPAGVGASLAAPRRVTGPVPLTLTLKSSRAAPLPLSLGRDNDQNCAFAPTVRVLRVGTREVVFPVPGAEPRLCSQELQAKTLPARGRVAFTRPLDLPAGEYLIEGWFAGLADGARVKIPARPVRVTVRSPRPSGGGVP</sequence>
<feature type="chain" id="PRO_5031529778" evidence="1">
    <location>
        <begin position="29"/>
        <end position="176"/>
    </location>
</feature>
<dbReference type="AlphaFoldDB" id="A0A7W8LNZ1"/>
<organism evidence="2 3">
    <name type="scientific">Deinococcus budaensis</name>
    <dbReference type="NCBI Taxonomy" id="1665626"/>
    <lineage>
        <taxon>Bacteria</taxon>
        <taxon>Thermotogati</taxon>
        <taxon>Deinococcota</taxon>
        <taxon>Deinococci</taxon>
        <taxon>Deinococcales</taxon>
        <taxon>Deinococcaceae</taxon>
        <taxon>Deinococcus</taxon>
    </lineage>
</organism>
<name>A0A7W8LNZ1_9DEIO</name>
<accession>A0A7W8LNZ1</accession>
<reference evidence="2 3" key="1">
    <citation type="submission" date="2020-08" db="EMBL/GenBank/DDBJ databases">
        <title>Genomic Encyclopedia of Type Strains, Phase IV (KMG-IV): sequencing the most valuable type-strain genomes for metagenomic binning, comparative biology and taxonomic classification.</title>
        <authorList>
            <person name="Goeker M."/>
        </authorList>
    </citation>
    <scope>NUCLEOTIDE SEQUENCE [LARGE SCALE GENOMIC DNA]</scope>
    <source>
        <strain evidence="2 3">DSM 101791</strain>
    </source>
</reference>
<evidence type="ECO:0000256" key="1">
    <source>
        <dbReference type="SAM" id="SignalP"/>
    </source>
</evidence>
<feature type="signal peptide" evidence="1">
    <location>
        <begin position="1"/>
        <end position="28"/>
    </location>
</feature>
<evidence type="ECO:0000313" key="2">
    <source>
        <dbReference type="EMBL" id="MBB5233092.1"/>
    </source>
</evidence>